<dbReference type="GO" id="GO:0046872">
    <property type="term" value="F:metal ion binding"/>
    <property type="evidence" value="ECO:0007669"/>
    <property type="project" value="UniProtKB-KW"/>
</dbReference>
<evidence type="ECO:0000256" key="1">
    <source>
        <dbReference type="ARBA" id="ARBA00022723"/>
    </source>
</evidence>
<dbReference type="GO" id="GO:0046491">
    <property type="term" value="P:L-methylmalonyl-CoA metabolic process"/>
    <property type="evidence" value="ECO:0007669"/>
    <property type="project" value="TreeGrafter"/>
</dbReference>
<dbReference type="InterPro" id="IPR029068">
    <property type="entry name" value="Glyas_Bleomycin-R_OHBP_Dase"/>
</dbReference>
<evidence type="ECO:0000259" key="2">
    <source>
        <dbReference type="PROSITE" id="PS51819"/>
    </source>
</evidence>
<gene>
    <name evidence="3" type="ORF">LCGC14_1341840</name>
</gene>
<dbReference type="AlphaFoldDB" id="A0A0F9MUB5"/>
<dbReference type="InterPro" id="IPR037523">
    <property type="entry name" value="VOC_core"/>
</dbReference>
<dbReference type="PANTHER" id="PTHR43048">
    <property type="entry name" value="METHYLMALONYL-COA EPIMERASE"/>
    <property type="match status" value="1"/>
</dbReference>
<feature type="domain" description="VOC" evidence="2">
    <location>
        <begin position="4"/>
        <end position="118"/>
    </location>
</feature>
<sequence length="136" mass="15242">MKVSLHHAHIFASNLDESISFYQEMFGAEIILDLKVGGARNVMIVIGSSKINFYDQPPKDKDRGSVHHLGIETDDIVALVSHMKSKGFEFRKPVNNLEYLKYVMVAAPDNILLELFEFKKGKGSGGGQFEKLTSLR</sequence>
<dbReference type="PANTHER" id="PTHR43048:SF5">
    <property type="entry name" value="BLR5325 PROTEIN"/>
    <property type="match status" value="1"/>
</dbReference>
<dbReference type="EMBL" id="LAZR01008213">
    <property type="protein sequence ID" value="KKM80245.1"/>
    <property type="molecule type" value="Genomic_DNA"/>
</dbReference>
<name>A0A0F9MUB5_9ZZZZ</name>
<dbReference type="InterPro" id="IPR051785">
    <property type="entry name" value="MMCE/EMCE_epimerase"/>
</dbReference>
<comment type="caution">
    <text evidence="3">The sequence shown here is derived from an EMBL/GenBank/DDBJ whole genome shotgun (WGS) entry which is preliminary data.</text>
</comment>
<accession>A0A0F9MUB5</accession>
<evidence type="ECO:0000313" key="3">
    <source>
        <dbReference type="EMBL" id="KKM80245.1"/>
    </source>
</evidence>
<protein>
    <recommendedName>
        <fullName evidence="2">VOC domain-containing protein</fullName>
    </recommendedName>
</protein>
<reference evidence="3" key="1">
    <citation type="journal article" date="2015" name="Nature">
        <title>Complex archaea that bridge the gap between prokaryotes and eukaryotes.</title>
        <authorList>
            <person name="Spang A."/>
            <person name="Saw J.H."/>
            <person name="Jorgensen S.L."/>
            <person name="Zaremba-Niedzwiedzka K."/>
            <person name="Martijn J."/>
            <person name="Lind A.E."/>
            <person name="van Eijk R."/>
            <person name="Schleper C."/>
            <person name="Guy L."/>
            <person name="Ettema T.J."/>
        </authorList>
    </citation>
    <scope>NUCLEOTIDE SEQUENCE</scope>
</reference>
<proteinExistence type="predicted"/>
<dbReference type="SUPFAM" id="SSF54593">
    <property type="entry name" value="Glyoxalase/Bleomycin resistance protein/Dihydroxybiphenyl dioxygenase"/>
    <property type="match status" value="1"/>
</dbReference>
<dbReference type="CDD" id="cd06587">
    <property type="entry name" value="VOC"/>
    <property type="match status" value="1"/>
</dbReference>
<dbReference type="Pfam" id="PF00903">
    <property type="entry name" value="Glyoxalase"/>
    <property type="match status" value="1"/>
</dbReference>
<dbReference type="GO" id="GO:0004493">
    <property type="term" value="F:methylmalonyl-CoA epimerase activity"/>
    <property type="evidence" value="ECO:0007669"/>
    <property type="project" value="TreeGrafter"/>
</dbReference>
<dbReference type="Gene3D" id="3.10.180.10">
    <property type="entry name" value="2,3-Dihydroxybiphenyl 1,2-Dioxygenase, domain 1"/>
    <property type="match status" value="1"/>
</dbReference>
<organism evidence="3">
    <name type="scientific">marine sediment metagenome</name>
    <dbReference type="NCBI Taxonomy" id="412755"/>
    <lineage>
        <taxon>unclassified sequences</taxon>
        <taxon>metagenomes</taxon>
        <taxon>ecological metagenomes</taxon>
    </lineage>
</organism>
<keyword evidence="1" id="KW-0479">Metal-binding</keyword>
<dbReference type="InterPro" id="IPR004360">
    <property type="entry name" value="Glyas_Fos-R_dOase_dom"/>
</dbReference>
<dbReference type="PROSITE" id="PS51819">
    <property type="entry name" value="VOC"/>
    <property type="match status" value="1"/>
</dbReference>